<dbReference type="PROSITE" id="PS51354">
    <property type="entry name" value="GLUTAREDOXIN_2"/>
    <property type="match status" value="1"/>
</dbReference>
<dbReference type="CDD" id="cd03034">
    <property type="entry name" value="ArsC_ArsC"/>
    <property type="match status" value="1"/>
</dbReference>
<dbReference type="InterPro" id="IPR036249">
    <property type="entry name" value="Thioredoxin-like_sf"/>
</dbReference>
<gene>
    <name evidence="5" type="primary">arsC</name>
    <name evidence="5" type="ORF">ABS311_19050</name>
</gene>
<evidence type="ECO:0000256" key="3">
    <source>
        <dbReference type="PROSITE-ProRule" id="PRU01282"/>
    </source>
</evidence>
<evidence type="ECO:0000256" key="4">
    <source>
        <dbReference type="RuleBase" id="RU362029"/>
    </source>
</evidence>
<proteinExistence type="inferred from homology"/>
<reference evidence="5 6" key="1">
    <citation type="submission" date="2024-06" db="EMBL/GenBank/DDBJ databases">
        <authorList>
            <person name="Chen R.Y."/>
        </authorList>
    </citation>
    <scope>NUCLEOTIDE SEQUENCE [LARGE SCALE GENOMIC DNA]</scope>
    <source>
        <strain evidence="5 6">D2</strain>
    </source>
</reference>
<evidence type="ECO:0000313" key="5">
    <source>
        <dbReference type="EMBL" id="MER2493977.1"/>
    </source>
</evidence>
<sequence>MADFIIYHNPRCSKSRETLALLEQNGIQPEVVEYLNTPPSVETIRNLVDILGLDSAHQLIREKELIYKELDLDEFMTDEELLPLMNEYPKLIERPIVVKGNKAIIGRPPENVLELING</sequence>
<dbReference type="EMBL" id="JBELOE010000280">
    <property type="protein sequence ID" value="MER2493977.1"/>
    <property type="molecule type" value="Genomic_DNA"/>
</dbReference>
<dbReference type="Pfam" id="PF03960">
    <property type="entry name" value="ArsC"/>
    <property type="match status" value="1"/>
</dbReference>
<evidence type="ECO:0000313" key="6">
    <source>
        <dbReference type="Proteomes" id="UP001467690"/>
    </source>
</evidence>
<dbReference type="RefSeq" id="WP_143872411.1">
    <property type="nucleotide sequence ID" value="NZ_CP041660.1"/>
</dbReference>
<dbReference type="EC" id="1.20.4.1" evidence="4"/>
<evidence type="ECO:0000256" key="1">
    <source>
        <dbReference type="ARBA" id="ARBA00007198"/>
    </source>
</evidence>
<dbReference type="InterPro" id="IPR006659">
    <property type="entry name" value="Arsenate_reductase"/>
</dbReference>
<dbReference type="Gene3D" id="3.40.30.10">
    <property type="entry name" value="Glutaredoxin"/>
    <property type="match status" value="1"/>
</dbReference>
<name>A0ABV1RMN1_9ALTE</name>
<dbReference type="SUPFAM" id="SSF52833">
    <property type="entry name" value="Thioredoxin-like"/>
    <property type="match status" value="1"/>
</dbReference>
<comment type="caution">
    <text evidence="5">The sequence shown here is derived from an EMBL/GenBank/DDBJ whole genome shotgun (WGS) entry which is preliminary data.</text>
</comment>
<comment type="similarity">
    <text evidence="1 3 4">Belongs to the ArsC family.</text>
</comment>
<dbReference type="InterPro" id="IPR006660">
    <property type="entry name" value="Arsenate_reductase-like"/>
</dbReference>
<accession>A0ABV1RMN1</accession>
<dbReference type="NCBIfam" id="TIGR00014">
    <property type="entry name" value="arsC"/>
    <property type="match status" value="1"/>
</dbReference>
<keyword evidence="6" id="KW-1185">Reference proteome</keyword>
<dbReference type="PANTHER" id="PTHR30041">
    <property type="entry name" value="ARSENATE REDUCTASE"/>
    <property type="match status" value="1"/>
</dbReference>
<protein>
    <recommendedName>
        <fullName evidence="4">Arsenate reductase</fullName>
        <ecNumber evidence="4">1.20.4.1</ecNumber>
    </recommendedName>
</protein>
<keyword evidence="2 4" id="KW-0560">Oxidoreductase</keyword>
<comment type="catalytic activity">
    <reaction evidence="4">
        <text>[glutaredoxin]-dithiol + arsenate + glutathione + H(+) = glutathionyl-S-S-[glutaredoxin] + arsenite + H2O</text>
        <dbReference type="Rhea" id="RHEA:22016"/>
        <dbReference type="Rhea" id="RHEA-COMP:10729"/>
        <dbReference type="Rhea" id="RHEA-COMP:17668"/>
        <dbReference type="ChEBI" id="CHEBI:15377"/>
        <dbReference type="ChEBI" id="CHEBI:15378"/>
        <dbReference type="ChEBI" id="CHEBI:29242"/>
        <dbReference type="ChEBI" id="CHEBI:29950"/>
        <dbReference type="ChEBI" id="CHEBI:48597"/>
        <dbReference type="ChEBI" id="CHEBI:57925"/>
        <dbReference type="ChEBI" id="CHEBI:146199"/>
        <dbReference type="EC" id="1.20.4.1"/>
    </reaction>
</comment>
<dbReference type="PROSITE" id="PS51353">
    <property type="entry name" value="ARSC"/>
    <property type="match status" value="1"/>
</dbReference>
<dbReference type="GO" id="GO:0008794">
    <property type="term" value="F:arsenate reductase (glutaredoxin) activity"/>
    <property type="evidence" value="ECO:0007669"/>
    <property type="project" value="UniProtKB-EC"/>
</dbReference>
<dbReference type="Proteomes" id="UP001467690">
    <property type="component" value="Unassembled WGS sequence"/>
</dbReference>
<dbReference type="PANTHER" id="PTHR30041:SF4">
    <property type="entry name" value="ARSENATE REDUCTASE"/>
    <property type="match status" value="1"/>
</dbReference>
<organism evidence="5 6">
    <name type="scientific">Catenovulum sediminis</name>
    <dbReference type="NCBI Taxonomy" id="1740262"/>
    <lineage>
        <taxon>Bacteria</taxon>
        <taxon>Pseudomonadati</taxon>
        <taxon>Pseudomonadota</taxon>
        <taxon>Gammaproteobacteria</taxon>
        <taxon>Alteromonadales</taxon>
        <taxon>Alteromonadaceae</taxon>
        <taxon>Catenovulum</taxon>
    </lineage>
</organism>
<evidence type="ECO:0000256" key="2">
    <source>
        <dbReference type="ARBA" id="ARBA00023002"/>
    </source>
</evidence>